<comment type="similarity">
    <text evidence="2">Belongs to the acetate uptake transporter (AceTr) (TC 2.A.96) family.</text>
</comment>
<proteinExistence type="inferred from homology"/>
<evidence type="ECO:0000256" key="4">
    <source>
        <dbReference type="ARBA" id="ARBA00022989"/>
    </source>
</evidence>
<evidence type="ECO:0000256" key="1">
    <source>
        <dbReference type="ARBA" id="ARBA00004141"/>
    </source>
</evidence>
<keyword evidence="8" id="KW-1185">Reference proteome</keyword>
<dbReference type="InterPro" id="IPR051633">
    <property type="entry name" value="AceTr"/>
</dbReference>
<feature type="transmembrane region" description="Helical" evidence="6">
    <location>
        <begin position="177"/>
        <end position="198"/>
    </location>
</feature>
<comment type="subcellular location">
    <subcellularLocation>
        <location evidence="1">Membrane</location>
        <topology evidence="1">Multi-pass membrane protein</topology>
    </subcellularLocation>
</comment>
<dbReference type="OrthoDB" id="3648309at2759"/>
<feature type="transmembrane region" description="Helical" evidence="6">
    <location>
        <begin position="89"/>
        <end position="109"/>
    </location>
</feature>
<dbReference type="GO" id="GO:0005886">
    <property type="term" value="C:plasma membrane"/>
    <property type="evidence" value="ECO:0007669"/>
    <property type="project" value="TreeGrafter"/>
</dbReference>
<evidence type="ECO:0000256" key="6">
    <source>
        <dbReference type="SAM" id="Phobius"/>
    </source>
</evidence>
<feature type="transmembrane region" description="Helical" evidence="6">
    <location>
        <begin position="129"/>
        <end position="146"/>
    </location>
</feature>
<gene>
    <name evidence="7" type="ORF">G6F64_012395</name>
</gene>
<evidence type="ECO:0000256" key="5">
    <source>
        <dbReference type="ARBA" id="ARBA00023136"/>
    </source>
</evidence>
<feature type="transmembrane region" description="Helical" evidence="6">
    <location>
        <begin position="31"/>
        <end position="50"/>
    </location>
</feature>
<dbReference type="EMBL" id="JAANQT010003752">
    <property type="protein sequence ID" value="KAG1300774.1"/>
    <property type="molecule type" value="Genomic_DNA"/>
</dbReference>
<dbReference type="PANTHER" id="PTHR31123:SF1">
    <property type="entry name" value="ACCUMULATION OF DYADS PROTEIN 2-RELATED"/>
    <property type="match status" value="1"/>
</dbReference>
<protein>
    <submittedName>
        <fullName evidence="7">Uncharacterized protein</fullName>
    </submittedName>
</protein>
<dbReference type="Proteomes" id="UP000716291">
    <property type="component" value="Unassembled WGS sequence"/>
</dbReference>
<accession>A0A9P7BL94</accession>
<keyword evidence="3 6" id="KW-0812">Transmembrane</keyword>
<keyword evidence="4 6" id="KW-1133">Transmembrane helix</keyword>
<dbReference type="Pfam" id="PF01184">
    <property type="entry name" value="Gpr1_Fun34_YaaH"/>
    <property type="match status" value="1"/>
</dbReference>
<evidence type="ECO:0000256" key="3">
    <source>
        <dbReference type="ARBA" id="ARBA00022692"/>
    </source>
</evidence>
<feature type="transmembrane region" description="Helical" evidence="6">
    <location>
        <begin position="62"/>
        <end position="83"/>
    </location>
</feature>
<comment type="caution">
    <text evidence="7">The sequence shown here is derived from an EMBL/GenBank/DDBJ whole genome shotgun (WGS) entry which is preliminary data.</text>
</comment>
<evidence type="ECO:0000313" key="8">
    <source>
        <dbReference type="Proteomes" id="UP000716291"/>
    </source>
</evidence>
<reference evidence="7" key="1">
    <citation type="journal article" date="2020" name="Microb. Genom.">
        <title>Genetic diversity of clinical and environmental Mucorales isolates obtained from an investigation of mucormycosis cases among solid organ transplant recipients.</title>
        <authorList>
            <person name="Nguyen M.H."/>
            <person name="Kaul D."/>
            <person name="Muto C."/>
            <person name="Cheng S.J."/>
            <person name="Richter R.A."/>
            <person name="Bruno V.M."/>
            <person name="Liu G."/>
            <person name="Beyhan S."/>
            <person name="Sundermann A.J."/>
            <person name="Mounaud S."/>
            <person name="Pasculle A.W."/>
            <person name="Nierman W.C."/>
            <person name="Driscoll E."/>
            <person name="Cumbie R."/>
            <person name="Clancy C.J."/>
            <person name="Dupont C.L."/>
        </authorList>
    </citation>
    <scope>NUCLEOTIDE SEQUENCE</scope>
    <source>
        <strain evidence="7">GL11</strain>
    </source>
</reference>
<feature type="transmembrane region" description="Helical" evidence="6">
    <location>
        <begin position="152"/>
        <end position="170"/>
    </location>
</feature>
<evidence type="ECO:0000313" key="7">
    <source>
        <dbReference type="EMBL" id="KAG1300774.1"/>
    </source>
</evidence>
<dbReference type="NCBIfam" id="NF038013">
    <property type="entry name" value="AceTr_1"/>
    <property type="match status" value="1"/>
</dbReference>
<sequence length="218" mass="23017">MTTVELQDTENKYEPTAHVPVVVAPTIANPGPLGLCGFALTTFVLSLHNAGAGLPATSPHGVVTGLAFFYGGLVQLLAGMWEFKTGNTFGATAFSSYGGFWLSFGLIFVPGANITGSYNGDTAILEKSLGYYLLGWTIFTGIMLIASHRSSVGLVSLFFFLFITFIMLTAGKLNSSINCQIAGGALGIVTAFIAWYNALSGLLTKDSSHFILPIGRLN</sequence>
<organism evidence="7 8">
    <name type="scientific">Rhizopus oryzae</name>
    <name type="common">Mucormycosis agent</name>
    <name type="synonym">Rhizopus arrhizus var. delemar</name>
    <dbReference type="NCBI Taxonomy" id="64495"/>
    <lineage>
        <taxon>Eukaryota</taxon>
        <taxon>Fungi</taxon>
        <taxon>Fungi incertae sedis</taxon>
        <taxon>Mucoromycota</taxon>
        <taxon>Mucoromycotina</taxon>
        <taxon>Mucoromycetes</taxon>
        <taxon>Mucorales</taxon>
        <taxon>Mucorineae</taxon>
        <taxon>Rhizopodaceae</taxon>
        <taxon>Rhizopus</taxon>
    </lineage>
</organism>
<evidence type="ECO:0000256" key="2">
    <source>
        <dbReference type="ARBA" id="ARBA00005587"/>
    </source>
</evidence>
<name>A0A9P7BL94_RHIOR</name>
<dbReference type="GO" id="GO:0015123">
    <property type="term" value="F:acetate transmembrane transporter activity"/>
    <property type="evidence" value="ECO:0007669"/>
    <property type="project" value="TreeGrafter"/>
</dbReference>
<dbReference type="InterPro" id="IPR000791">
    <property type="entry name" value="Gpr1/Fun34/SatP-like"/>
</dbReference>
<dbReference type="PANTHER" id="PTHR31123">
    <property type="entry name" value="ACCUMULATION OF DYADS PROTEIN 2-RELATED"/>
    <property type="match status" value="1"/>
</dbReference>
<keyword evidence="5 6" id="KW-0472">Membrane</keyword>
<dbReference type="AlphaFoldDB" id="A0A9P7BL94"/>